<keyword evidence="1" id="KW-0472">Membrane</keyword>
<reference evidence="2" key="1">
    <citation type="submission" date="2016-11" db="EMBL/GenBank/DDBJ databases">
        <title>The genome of Nicotiana attenuata.</title>
        <authorList>
            <person name="Xu S."/>
            <person name="Brockmoeller T."/>
            <person name="Gaquerel E."/>
            <person name="Navarro A."/>
            <person name="Kuhl H."/>
            <person name="Gase K."/>
            <person name="Ling Z."/>
            <person name="Zhou W."/>
            <person name="Kreitzer C."/>
            <person name="Stanke M."/>
            <person name="Tang H."/>
            <person name="Lyons E."/>
            <person name="Pandey P."/>
            <person name="Pandey S.P."/>
            <person name="Timmermann B."/>
            <person name="Baldwin I.T."/>
        </authorList>
    </citation>
    <scope>NUCLEOTIDE SEQUENCE [LARGE SCALE GENOMIC DNA]</scope>
    <source>
        <strain evidence="2">UT</strain>
    </source>
</reference>
<feature type="transmembrane region" description="Helical" evidence="1">
    <location>
        <begin position="14"/>
        <end position="32"/>
    </location>
</feature>
<evidence type="ECO:0000313" key="2">
    <source>
        <dbReference type="EMBL" id="OIT37002.1"/>
    </source>
</evidence>
<comment type="caution">
    <text evidence="2">The sequence shown here is derived from an EMBL/GenBank/DDBJ whole genome shotgun (WGS) entry which is preliminary data.</text>
</comment>
<dbReference type="Proteomes" id="UP000187609">
    <property type="component" value="Unassembled WGS sequence"/>
</dbReference>
<organism evidence="2 3">
    <name type="scientific">Nicotiana attenuata</name>
    <name type="common">Coyote tobacco</name>
    <dbReference type="NCBI Taxonomy" id="49451"/>
    <lineage>
        <taxon>Eukaryota</taxon>
        <taxon>Viridiplantae</taxon>
        <taxon>Streptophyta</taxon>
        <taxon>Embryophyta</taxon>
        <taxon>Tracheophyta</taxon>
        <taxon>Spermatophyta</taxon>
        <taxon>Magnoliopsida</taxon>
        <taxon>eudicotyledons</taxon>
        <taxon>Gunneridae</taxon>
        <taxon>Pentapetalae</taxon>
        <taxon>asterids</taxon>
        <taxon>lamiids</taxon>
        <taxon>Solanales</taxon>
        <taxon>Solanaceae</taxon>
        <taxon>Nicotianoideae</taxon>
        <taxon>Nicotianeae</taxon>
        <taxon>Nicotiana</taxon>
    </lineage>
</organism>
<name>A0A314L626_NICAT</name>
<keyword evidence="1" id="KW-0812">Transmembrane</keyword>
<evidence type="ECO:0000313" key="3">
    <source>
        <dbReference type="Proteomes" id="UP000187609"/>
    </source>
</evidence>
<protein>
    <submittedName>
        <fullName evidence="2">Uncharacterized protein</fullName>
    </submittedName>
</protein>
<dbReference type="EMBL" id="MJEQ01000360">
    <property type="protein sequence ID" value="OIT37002.1"/>
    <property type="molecule type" value="Genomic_DNA"/>
</dbReference>
<accession>A0A314L626</accession>
<keyword evidence="1" id="KW-1133">Transmembrane helix</keyword>
<sequence length="109" mass="13057">MAKILRNKSNYEEIPYTMCTLFYFLFFFICVLPKKRHLNKVFTSVLITLNFVSTEEEAAKLRHFVDEPAFTDLHWETLHIPMDVIARYSPGYSMFHFCITDNEHDWRKG</sequence>
<dbReference type="Gramene" id="OIT37002">
    <property type="protein sequence ID" value="OIT37002"/>
    <property type="gene ID" value="A4A49_17486"/>
</dbReference>
<evidence type="ECO:0000256" key="1">
    <source>
        <dbReference type="SAM" id="Phobius"/>
    </source>
</evidence>
<keyword evidence="3" id="KW-1185">Reference proteome</keyword>
<proteinExistence type="predicted"/>
<dbReference type="AlphaFoldDB" id="A0A314L626"/>
<gene>
    <name evidence="2" type="ORF">A4A49_17486</name>
</gene>